<organism evidence="1 2">
    <name type="scientific">Halalkalibacter alkaliphilus</name>
    <dbReference type="NCBI Taxonomy" id="2917993"/>
    <lineage>
        <taxon>Bacteria</taxon>
        <taxon>Bacillati</taxon>
        <taxon>Bacillota</taxon>
        <taxon>Bacilli</taxon>
        <taxon>Bacillales</taxon>
        <taxon>Bacillaceae</taxon>
        <taxon>Halalkalibacter</taxon>
    </lineage>
</organism>
<comment type="caution">
    <text evidence="1">The sequence shown here is derived from an EMBL/GenBank/DDBJ whole genome shotgun (WGS) entry which is preliminary data.</text>
</comment>
<proteinExistence type="predicted"/>
<protein>
    <submittedName>
        <fullName evidence="1">Uncharacterized protein</fullName>
    </submittedName>
</protein>
<keyword evidence="2" id="KW-1185">Reference proteome</keyword>
<name>A0A9X2I8A6_9BACI</name>
<reference evidence="1" key="1">
    <citation type="submission" date="2022-02" db="EMBL/GenBank/DDBJ databases">
        <title>Halalkalibacter sp. nov. isolated from Lonar Lake, India.</title>
        <authorList>
            <person name="Joshi A."/>
            <person name="Thite S."/>
            <person name="Lodha T."/>
        </authorList>
    </citation>
    <scope>NUCLEOTIDE SEQUENCE</scope>
    <source>
        <strain evidence="1">MEB205</strain>
    </source>
</reference>
<sequence length="198" mass="23567">MNSMILTKLQNDIEESVDRYKSILAIPRKEESLLQDLELVFKYVKDTPDMHINQFNEKIVEGFGVSFNTARNVRPILERANLLMKTQDSKIKLTAMAENYFKTEEIGYLSKGFIYNYFGFLEFLYLIQKNGPSRRKDLISEWESLYEKEYGKRITTTNITQFSRIYIYLLGLGLIRLNNRKIELNDEHYLSLEKIEYW</sequence>
<gene>
    <name evidence="1" type="ORF">MF646_16700</name>
</gene>
<dbReference type="AlphaFoldDB" id="A0A9X2I8A6"/>
<accession>A0A9X2I8A6</accession>
<dbReference type="Proteomes" id="UP001139150">
    <property type="component" value="Unassembled WGS sequence"/>
</dbReference>
<evidence type="ECO:0000313" key="2">
    <source>
        <dbReference type="Proteomes" id="UP001139150"/>
    </source>
</evidence>
<evidence type="ECO:0000313" key="1">
    <source>
        <dbReference type="EMBL" id="MCL7748764.1"/>
    </source>
</evidence>
<dbReference type="RefSeq" id="WP_250097653.1">
    <property type="nucleotide sequence ID" value="NZ_JAKRYL010000019.1"/>
</dbReference>
<dbReference type="EMBL" id="JAKRYL010000019">
    <property type="protein sequence ID" value="MCL7748764.1"/>
    <property type="molecule type" value="Genomic_DNA"/>
</dbReference>